<dbReference type="Proteomes" id="UP000184130">
    <property type="component" value="Unassembled WGS sequence"/>
</dbReference>
<evidence type="ECO:0000313" key="2">
    <source>
        <dbReference type="Proteomes" id="UP000184130"/>
    </source>
</evidence>
<sequence>MSKAFVFCIGGTGLRIMKSAVMLMAAGMKTNGYEICPILIDPHEQLEEKKNLDLLINDYIDVYNKVVGKADVDKDQHNPLDGFFCTPIKRYYEYDGKQNDTSTSLADNRTLRDFLEVGRIPANDINRFLVQTILSESNLNNALSVGFKGNPNVGTIVLGNLIDNQDWWEAFLRHFKDGDRVFIFSSIFGGTGASGFPLLLNKICNCEGHPMVQKAFVGAVTVFPYFSLEDPSTTKSDIDSANFITKTKAALAYYEKNVNPDYLYYIGDISHQASYDNNEAEQKNSAHFIEMIAATALFDFLRNRSKQSRPQYMSRAIEDDKEVLDLKSLGNGYKEEVRIVANMKLLNLLMEVLKDETFFPLKKTHGFNKKFYNSDFKALDKFMGKFNTWYDEISNNTRGFSPLSIPKSTSGDLSKFIKHFSFNASRDHELLLDMIEASKIPNENHHNVLRYFLDFAYTAINNQTGKL</sequence>
<dbReference type="Gene3D" id="3.40.50.1440">
    <property type="entry name" value="Tubulin/FtsZ, GTPase domain"/>
    <property type="match status" value="1"/>
</dbReference>
<proteinExistence type="predicted"/>
<dbReference type="RefSeq" id="WP_139261722.1">
    <property type="nucleotide sequence ID" value="NZ_FRBD01000039.1"/>
</dbReference>
<gene>
    <name evidence="1" type="ORF">SAMN05216463_1398</name>
</gene>
<dbReference type="EMBL" id="FRBD01000039">
    <property type="protein sequence ID" value="SHL25213.1"/>
    <property type="molecule type" value="Genomic_DNA"/>
</dbReference>
<evidence type="ECO:0000313" key="1">
    <source>
        <dbReference type="EMBL" id="SHL25213.1"/>
    </source>
</evidence>
<dbReference type="AlphaFoldDB" id="A0A1M6Z4B3"/>
<protein>
    <recommendedName>
        <fullName evidence="3">Tubulin/FtsZ family, GTPase domain</fullName>
    </recommendedName>
</protein>
<dbReference type="InterPro" id="IPR036525">
    <property type="entry name" value="Tubulin/FtsZ_GTPase_sf"/>
</dbReference>
<dbReference type="SUPFAM" id="SSF52490">
    <property type="entry name" value="Tubulin nucleotide-binding domain-like"/>
    <property type="match status" value="1"/>
</dbReference>
<name>A0A1M6Z4B3_XYLRU</name>
<reference evidence="1 2" key="1">
    <citation type="submission" date="2016-11" db="EMBL/GenBank/DDBJ databases">
        <authorList>
            <person name="Jaros S."/>
            <person name="Januszkiewicz K."/>
            <person name="Wedrychowicz H."/>
        </authorList>
    </citation>
    <scope>NUCLEOTIDE SEQUENCE [LARGE SCALE GENOMIC DNA]</scope>
    <source>
        <strain evidence="1 2">KHT3</strain>
    </source>
</reference>
<organism evidence="1 2">
    <name type="scientific">Xylanibacter ruminicola</name>
    <name type="common">Prevotella ruminicola</name>
    <dbReference type="NCBI Taxonomy" id="839"/>
    <lineage>
        <taxon>Bacteria</taxon>
        <taxon>Pseudomonadati</taxon>
        <taxon>Bacteroidota</taxon>
        <taxon>Bacteroidia</taxon>
        <taxon>Bacteroidales</taxon>
        <taxon>Prevotellaceae</taxon>
        <taxon>Xylanibacter</taxon>
    </lineage>
</organism>
<accession>A0A1M6Z4B3</accession>
<evidence type="ECO:0008006" key="3">
    <source>
        <dbReference type="Google" id="ProtNLM"/>
    </source>
</evidence>
<dbReference type="OrthoDB" id="844533at2"/>